<keyword evidence="2" id="KW-1185">Reference proteome</keyword>
<evidence type="ECO:0000313" key="2">
    <source>
        <dbReference type="Proteomes" id="UP000030669"/>
    </source>
</evidence>
<dbReference type="RefSeq" id="XP_007870340.1">
    <property type="nucleotide sequence ID" value="XM_007872149.1"/>
</dbReference>
<dbReference type="HOGENOM" id="CLU_748127_0_0_1"/>
<organism evidence="1 2">
    <name type="scientific">Gloeophyllum trabeum (strain ATCC 11539 / FP-39264 / Madison 617)</name>
    <name type="common">Brown rot fungus</name>
    <dbReference type="NCBI Taxonomy" id="670483"/>
    <lineage>
        <taxon>Eukaryota</taxon>
        <taxon>Fungi</taxon>
        <taxon>Dikarya</taxon>
        <taxon>Basidiomycota</taxon>
        <taxon>Agaricomycotina</taxon>
        <taxon>Agaricomycetes</taxon>
        <taxon>Gloeophyllales</taxon>
        <taxon>Gloeophyllaceae</taxon>
        <taxon>Gloeophyllum</taxon>
    </lineage>
</organism>
<dbReference type="Proteomes" id="UP000030669">
    <property type="component" value="Unassembled WGS sequence"/>
</dbReference>
<dbReference type="OMA" id="RWIGMEV"/>
<accession>S7PVF2</accession>
<protein>
    <submittedName>
        <fullName evidence="1">Uncharacterized protein</fullName>
    </submittedName>
</protein>
<reference evidence="1 2" key="1">
    <citation type="journal article" date="2012" name="Science">
        <title>The Paleozoic origin of enzymatic lignin decomposition reconstructed from 31 fungal genomes.</title>
        <authorList>
            <person name="Floudas D."/>
            <person name="Binder M."/>
            <person name="Riley R."/>
            <person name="Barry K."/>
            <person name="Blanchette R.A."/>
            <person name="Henrissat B."/>
            <person name="Martinez A.T."/>
            <person name="Otillar R."/>
            <person name="Spatafora J.W."/>
            <person name="Yadav J.S."/>
            <person name="Aerts A."/>
            <person name="Benoit I."/>
            <person name="Boyd A."/>
            <person name="Carlson A."/>
            <person name="Copeland A."/>
            <person name="Coutinho P.M."/>
            <person name="de Vries R.P."/>
            <person name="Ferreira P."/>
            <person name="Findley K."/>
            <person name="Foster B."/>
            <person name="Gaskell J."/>
            <person name="Glotzer D."/>
            <person name="Gorecki P."/>
            <person name="Heitman J."/>
            <person name="Hesse C."/>
            <person name="Hori C."/>
            <person name="Igarashi K."/>
            <person name="Jurgens J.A."/>
            <person name="Kallen N."/>
            <person name="Kersten P."/>
            <person name="Kohler A."/>
            <person name="Kuees U."/>
            <person name="Kumar T.K.A."/>
            <person name="Kuo A."/>
            <person name="LaButti K."/>
            <person name="Larrondo L.F."/>
            <person name="Lindquist E."/>
            <person name="Ling A."/>
            <person name="Lombard V."/>
            <person name="Lucas S."/>
            <person name="Lundell T."/>
            <person name="Martin R."/>
            <person name="McLaughlin D.J."/>
            <person name="Morgenstern I."/>
            <person name="Morin E."/>
            <person name="Murat C."/>
            <person name="Nagy L.G."/>
            <person name="Nolan M."/>
            <person name="Ohm R.A."/>
            <person name="Patyshakuliyeva A."/>
            <person name="Rokas A."/>
            <person name="Ruiz-Duenas F.J."/>
            <person name="Sabat G."/>
            <person name="Salamov A."/>
            <person name="Samejima M."/>
            <person name="Schmutz J."/>
            <person name="Slot J.C."/>
            <person name="St John F."/>
            <person name="Stenlid J."/>
            <person name="Sun H."/>
            <person name="Sun S."/>
            <person name="Syed K."/>
            <person name="Tsang A."/>
            <person name="Wiebenga A."/>
            <person name="Young D."/>
            <person name="Pisabarro A."/>
            <person name="Eastwood D.C."/>
            <person name="Martin F."/>
            <person name="Cullen D."/>
            <person name="Grigoriev I.V."/>
            <person name="Hibbett D.S."/>
        </authorList>
    </citation>
    <scope>NUCLEOTIDE SEQUENCE [LARGE SCALE GENOMIC DNA]</scope>
    <source>
        <strain evidence="1 2">ATCC 11539</strain>
    </source>
</reference>
<name>S7PVF2_GLOTA</name>
<dbReference type="OrthoDB" id="2993697at2759"/>
<proteinExistence type="predicted"/>
<dbReference type="eggNOG" id="ENOG502SIZF">
    <property type="taxonomic scope" value="Eukaryota"/>
</dbReference>
<dbReference type="GeneID" id="19299555"/>
<sequence length="370" mass="40650">MASLTDWGYNSVDVVMRTARQKASHSDWHEISIKEVMGGLEGDSDPKWNSKWNQPKAPTLPFILSICGSMAVANSFPHDLLHGWDWDQRKAACTAAMSAIQSGMGVAEIPSTAFEAMRGGQHNVLVTDDFKVANNYGCEYGGLRSWLSCNLAEFTLRVAQCWPAARVTDGVPILARLYPLLRDGALDRRWCEEYDRSRSTQGRVAVKNDSGAEWSMTAAPLLWLQITMLDTWIGRRADIIMGGSGREEVSVPADIHTATLCAQKAVGLKQTTGWKTSRIDFTLLYLRRLAEGADGCSTTCMSAGLQASGIENRLGVDAWGGMSSGTSSDWAAVDAVLTLRAFLLHLRLELMNDSSIFLRLRRFNPVVNLA</sequence>
<evidence type="ECO:0000313" key="1">
    <source>
        <dbReference type="EMBL" id="EPQ51377.1"/>
    </source>
</evidence>
<gene>
    <name evidence="1" type="ORF">GLOTRDRAFT_112495</name>
</gene>
<dbReference type="AlphaFoldDB" id="S7PVF2"/>
<dbReference type="EMBL" id="KB469311">
    <property type="protein sequence ID" value="EPQ51377.1"/>
    <property type="molecule type" value="Genomic_DNA"/>
</dbReference>
<dbReference type="KEGG" id="gtr:GLOTRDRAFT_112495"/>